<dbReference type="InterPro" id="IPR013766">
    <property type="entry name" value="Thioredoxin_domain"/>
</dbReference>
<gene>
    <name evidence="5" type="ORF">TrST_g1084</name>
</gene>
<protein>
    <recommendedName>
        <fullName evidence="4">Thioredoxin domain-containing protein</fullName>
    </recommendedName>
</protein>
<dbReference type="AlphaFoldDB" id="A0A9W7C0V2"/>
<name>A0A9W7C0V2_9STRA</name>
<dbReference type="PANTHER" id="PTHR45672">
    <property type="entry name" value="PROTEIN DISULFIDE-ISOMERASE C17H9.14C-RELATED"/>
    <property type="match status" value="1"/>
</dbReference>
<organism evidence="5 6">
    <name type="scientific">Triparma strigata</name>
    <dbReference type="NCBI Taxonomy" id="1606541"/>
    <lineage>
        <taxon>Eukaryota</taxon>
        <taxon>Sar</taxon>
        <taxon>Stramenopiles</taxon>
        <taxon>Ochrophyta</taxon>
        <taxon>Bolidophyceae</taxon>
        <taxon>Parmales</taxon>
        <taxon>Triparmaceae</taxon>
        <taxon>Triparma</taxon>
    </lineage>
</organism>
<evidence type="ECO:0000313" key="5">
    <source>
        <dbReference type="EMBL" id="GMH99921.1"/>
    </source>
</evidence>
<dbReference type="Proteomes" id="UP001165085">
    <property type="component" value="Unassembled WGS sequence"/>
</dbReference>
<proteinExistence type="inferred from homology"/>
<dbReference type="PANTHER" id="PTHR45672:SF3">
    <property type="entry name" value="THIOREDOXIN DOMAIN-CONTAINING PROTEIN 5"/>
    <property type="match status" value="1"/>
</dbReference>
<dbReference type="GO" id="GO:0006457">
    <property type="term" value="P:protein folding"/>
    <property type="evidence" value="ECO:0007669"/>
    <property type="project" value="TreeGrafter"/>
</dbReference>
<dbReference type="InterPro" id="IPR036249">
    <property type="entry name" value="Thioredoxin-like_sf"/>
</dbReference>
<comment type="caution">
    <text evidence="5">The sequence shown here is derived from an EMBL/GenBank/DDBJ whole genome shotgun (WGS) entry which is preliminary data.</text>
</comment>
<dbReference type="SUPFAM" id="SSF52833">
    <property type="entry name" value="Thioredoxin-like"/>
    <property type="match status" value="1"/>
</dbReference>
<dbReference type="InterPro" id="IPR051063">
    <property type="entry name" value="PDI"/>
</dbReference>
<evidence type="ECO:0000256" key="2">
    <source>
        <dbReference type="ARBA" id="ARBA00022729"/>
    </source>
</evidence>
<sequence>MKFLTLALAAAAAVTANGTVLTPDNFEAETAGKTIFVKFYAPWCGHCKKLKPDWDKLMDAFDGHKTALIADVDCTAEGKPLCEANGVQGFPTLKWGDPASLEAYEGARSYDALKKFSDENLKPICSPSNIDLCDADKKAEIAKFTAMSDKDLDAAIEAQEKKITDAETLFKDEVKNLQKTYEGLKEAQDKTIAEVKSSGLGLMKAVKTQKAKGSDEL</sequence>
<keyword evidence="2 3" id="KW-0732">Signal</keyword>
<dbReference type="GO" id="GO:0003756">
    <property type="term" value="F:protein disulfide isomerase activity"/>
    <property type="evidence" value="ECO:0007669"/>
    <property type="project" value="TreeGrafter"/>
</dbReference>
<dbReference type="EMBL" id="BRXY01000559">
    <property type="protein sequence ID" value="GMH99921.1"/>
    <property type="molecule type" value="Genomic_DNA"/>
</dbReference>
<feature type="domain" description="Thioredoxin" evidence="4">
    <location>
        <begin position="1"/>
        <end position="122"/>
    </location>
</feature>
<comment type="similarity">
    <text evidence="1">Belongs to the protein disulfide isomerase family.</text>
</comment>
<evidence type="ECO:0000256" key="1">
    <source>
        <dbReference type="ARBA" id="ARBA00006347"/>
    </source>
</evidence>
<reference evidence="6" key="1">
    <citation type="journal article" date="2023" name="Commun. Biol.">
        <title>Genome analysis of Parmales, the sister group of diatoms, reveals the evolutionary specialization of diatoms from phago-mixotrophs to photoautotrophs.</title>
        <authorList>
            <person name="Ban H."/>
            <person name="Sato S."/>
            <person name="Yoshikawa S."/>
            <person name="Yamada K."/>
            <person name="Nakamura Y."/>
            <person name="Ichinomiya M."/>
            <person name="Sato N."/>
            <person name="Blanc-Mathieu R."/>
            <person name="Endo H."/>
            <person name="Kuwata A."/>
            <person name="Ogata H."/>
        </authorList>
    </citation>
    <scope>NUCLEOTIDE SEQUENCE [LARGE SCALE GENOMIC DNA]</scope>
    <source>
        <strain evidence="6">NIES 3701</strain>
    </source>
</reference>
<evidence type="ECO:0000256" key="3">
    <source>
        <dbReference type="SAM" id="SignalP"/>
    </source>
</evidence>
<dbReference type="OrthoDB" id="72053at2759"/>
<dbReference type="PROSITE" id="PS00194">
    <property type="entry name" value="THIOREDOXIN_1"/>
    <property type="match status" value="1"/>
</dbReference>
<accession>A0A9W7C0V2</accession>
<feature type="signal peptide" evidence="3">
    <location>
        <begin position="1"/>
        <end position="18"/>
    </location>
</feature>
<evidence type="ECO:0000313" key="6">
    <source>
        <dbReference type="Proteomes" id="UP001165085"/>
    </source>
</evidence>
<dbReference type="PRINTS" id="PR00421">
    <property type="entry name" value="THIOREDOXIN"/>
</dbReference>
<dbReference type="Pfam" id="PF00085">
    <property type="entry name" value="Thioredoxin"/>
    <property type="match status" value="1"/>
</dbReference>
<feature type="chain" id="PRO_5040834933" description="Thioredoxin domain-containing protein" evidence="3">
    <location>
        <begin position="19"/>
        <end position="217"/>
    </location>
</feature>
<keyword evidence="6" id="KW-1185">Reference proteome</keyword>
<evidence type="ECO:0000259" key="4">
    <source>
        <dbReference type="PROSITE" id="PS51352"/>
    </source>
</evidence>
<dbReference type="InterPro" id="IPR017937">
    <property type="entry name" value="Thioredoxin_CS"/>
</dbReference>
<dbReference type="Gene3D" id="3.40.30.10">
    <property type="entry name" value="Glutaredoxin"/>
    <property type="match status" value="1"/>
</dbReference>
<dbReference type="PROSITE" id="PS51352">
    <property type="entry name" value="THIOREDOXIN_2"/>
    <property type="match status" value="1"/>
</dbReference>
<dbReference type="GO" id="GO:0005783">
    <property type="term" value="C:endoplasmic reticulum"/>
    <property type="evidence" value="ECO:0007669"/>
    <property type="project" value="TreeGrafter"/>
</dbReference>